<reference evidence="8" key="1">
    <citation type="submission" date="2025-08" db="UniProtKB">
        <authorList>
            <consortium name="RefSeq"/>
        </authorList>
    </citation>
    <scope>IDENTIFICATION</scope>
    <source>
        <strain evidence="8">11010-0011.00</strain>
        <tissue evidence="8">Whole body</tissue>
    </source>
</reference>
<dbReference type="Pfam" id="PF12260">
    <property type="entry name" value="PIP49_C"/>
    <property type="match status" value="1"/>
</dbReference>
<keyword evidence="4 5" id="KW-0732">Signal</keyword>
<keyword evidence="3" id="KW-0964">Secreted</keyword>
<feature type="chain" id="PRO_5026673774" evidence="5">
    <location>
        <begin position="29"/>
        <end position="363"/>
    </location>
</feature>
<feature type="domain" description="FAM69 protein-kinase" evidence="6">
    <location>
        <begin position="174"/>
        <end position="331"/>
    </location>
</feature>
<name>A0A6J2UIJ2_DROLE</name>
<dbReference type="PANTHER" id="PTHR32073:SF7">
    <property type="entry name" value="GH11358P"/>
    <property type="match status" value="1"/>
</dbReference>
<evidence type="ECO:0000256" key="4">
    <source>
        <dbReference type="ARBA" id="ARBA00022729"/>
    </source>
</evidence>
<dbReference type="Proteomes" id="UP000504634">
    <property type="component" value="Unplaced"/>
</dbReference>
<evidence type="ECO:0000256" key="3">
    <source>
        <dbReference type="ARBA" id="ARBA00022525"/>
    </source>
</evidence>
<feature type="signal peptide" evidence="5">
    <location>
        <begin position="1"/>
        <end position="28"/>
    </location>
</feature>
<evidence type="ECO:0000259" key="6">
    <source>
        <dbReference type="Pfam" id="PF12260"/>
    </source>
</evidence>
<protein>
    <submittedName>
        <fullName evidence="8">Uncharacterized protein LOC115633940</fullName>
    </submittedName>
</protein>
<evidence type="ECO:0000313" key="7">
    <source>
        <dbReference type="Proteomes" id="UP000504634"/>
    </source>
</evidence>
<dbReference type="GeneID" id="115633940"/>
<evidence type="ECO:0000256" key="1">
    <source>
        <dbReference type="ARBA" id="ARBA00004613"/>
    </source>
</evidence>
<accession>A0A6J2UIJ2</accession>
<proteinExistence type="inferred from homology"/>
<dbReference type="InterPro" id="IPR022049">
    <property type="entry name" value="FAM69_kinase_dom"/>
</dbReference>
<comment type="subcellular location">
    <subcellularLocation>
        <location evidence="1">Secreted</location>
    </subcellularLocation>
</comment>
<dbReference type="AlphaFoldDB" id="A0A6J2UIJ2"/>
<dbReference type="InterPro" id="IPR020519">
    <property type="entry name" value="DIPK2A/B"/>
</dbReference>
<gene>
    <name evidence="8" type="primary">LOC115633940</name>
</gene>
<organism evidence="7 8">
    <name type="scientific">Drosophila lebanonensis</name>
    <name type="common">Fruit fly</name>
    <name type="synonym">Scaptodrosophila lebanonensis</name>
    <dbReference type="NCBI Taxonomy" id="7225"/>
    <lineage>
        <taxon>Eukaryota</taxon>
        <taxon>Metazoa</taxon>
        <taxon>Ecdysozoa</taxon>
        <taxon>Arthropoda</taxon>
        <taxon>Hexapoda</taxon>
        <taxon>Insecta</taxon>
        <taxon>Pterygota</taxon>
        <taxon>Neoptera</taxon>
        <taxon>Endopterygota</taxon>
        <taxon>Diptera</taxon>
        <taxon>Brachycera</taxon>
        <taxon>Muscomorpha</taxon>
        <taxon>Ephydroidea</taxon>
        <taxon>Drosophilidae</taxon>
        <taxon>Scaptodrosophila</taxon>
    </lineage>
</organism>
<evidence type="ECO:0000256" key="2">
    <source>
        <dbReference type="ARBA" id="ARBA00006338"/>
    </source>
</evidence>
<keyword evidence="7" id="KW-1185">Reference proteome</keyword>
<comment type="similarity">
    <text evidence="2">Belongs to the DIPK family.</text>
</comment>
<evidence type="ECO:0000256" key="5">
    <source>
        <dbReference type="SAM" id="SignalP"/>
    </source>
</evidence>
<evidence type="ECO:0000313" key="8">
    <source>
        <dbReference type="RefSeq" id="XP_030387318.1"/>
    </source>
</evidence>
<sequence>MTLSVMHLSPAHLRIVVILSLLQQLTLKRQSHIFQEHLESDLRDCRECFAAQIENCLGLYESLAEPEDLNKLLKDITLRLDYRHNYWLRLKSNNATLLAKRSTVEIRRAKGTKETSIELLRAQFLSSVQRPGQFQLCSGQNTTKNESHRFVEYFRNRGHLELTIWYYMTHYITPLLMQELWALQWPVPRIYAACGLTYFQAYAGRTLSEFGQEAPALRYRLAQQLLELALKMTFGFDNFRIYITDFTTDNFAYDETRQELTVIDLDTIVVVDAATPLREAEKYAPMPGSDDVFTYDVVAFCAGQLTDANVYQACRLLSDFLLHDADEDLHMILLNCVLCADELCDLRFQYAYDLIKIFKQGLE</sequence>
<dbReference type="PANTHER" id="PTHR32073">
    <property type="entry name" value="GH11358P"/>
    <property type="match status" value="1"/>
</dbReference>
<dbReference type="GO" id="GO:0005576">
    <property type="term" value="C:extracellular region"/>
    <property type="evidence" value="ECO:0007669"/>
    <property type="project" value="UniProtKB-SubCell"/>
</dbReference>
<dbReference type="OrthoDB" id="10035316at2759"/>
<dbReference type="RefSeq" id="XP_030387318.1">
    <property type="nucleotide sequence ID" value="XM_030531458.1"/>
</dbReference>